<reference evidence="4 5" key="1">
    <citation type="journal article" date="2015" name="Int. J. Syst. Evol. Microbiol.">
        <title>Mariniphaga sediminis sp. nov., isolated from coastal sediment.</title>
        <authorList>
            <person name="Wang F.Q."/>
            <person name="Shen Q.Y."/>
            <person name="Chen G.J."/>
            <person name="Du Z.J."/>
        </authorList>
    </citation>
    <scope>NUCLEOTIDE SEQUENCE [LARGE SCALE GENOMIC DNA]</scope>
    <source>
        <strain evidence="4 5">SY21</strain>
    </source>
</reference>
<dbReference type="CDD" id="cd00616">
    <property type="entry name" value="AHBA_syn"/>
    <property type="match status" value="1"/>
</dbReference>
<dbReference type="InterPro" id="IPR006311">
    <property type="entry name" value="TAT_signal"/>
</dbReference>
<name>A0A399CZ40_9BACT</name>
<dbReference type="InterPro" id="IPR000653">
    <property type="entry name" value="DegT/StrS_aminotransferase"/>
</dbReference>
<evidence type="ECO:0000256" key="3">
    <source>
        <dbReference type="SAM" id="SignalP"/>
    </source>
</evidence>
<keyword evidence="3" id="KW-0732">Signal</keyword>
<feature type="chain" id="PRO_5017319287" evidence="3">
    <location>
        <begin position="33"/>
        <end position="452"/>
    </location>
</feature>
<evidence type="ECO:0000313" key="4">
    <source>
        <dbReference type="EMBL" id="RIH63752.1"/>
    </source>
</evidence>
<feature type="signal peptide" evidence="3">
    <location>
        <begin position="1"/>
        <end position="32"/>
    </location>
</feature>
<dbReference type="AlphaFoldDB" id="A0A399CZ40"/>
<keyword evidence="4" id="KW-0032">Aminotransferase</keyword>
<keyword evidence="2" id="KW-0663">Pyridoxal phosphate</keyword>
<organism evidence="4 5">
    <name type="scientific">Mariniphaga sediminis</name>
    <dbReference type="NCBI Taxonomy" id="1628158"/>
    <lineage>
        <taxon>Bacteria</taxon>
        <taxon>Pseudomonadati</taxon>
        <taxon>Bacteroidota</taxon>
        <taxon>Bacteroidia</taxon>
        <taxon>Marinilabiliales</taxon>
        <taxon>Prolixibacteraceae</taxon>
        <taxon>Mariniphaga</taxon>
    </lineage>
</organism>
<dbReference type="RefSeq" id="WP_119351395.1">
    <property type="nucleotide sequence ID" value="NZ_QWET01000017.1"/>
</dbReference>
<dbReference type="SUPFAM" id="SSF53383">
    <property type="entry name" value="PLP-dependent transferases"/>
    <property type="match status" value="1"/>
</dbReference>
<dbReference type="EMBL" id="QWET01000017">
    <property type="protein sequence ID" value="RIH63752.1"/>
    <property type="molecule type" value="Genomic_DNA"/>
</dbReference>
<dbReference type="PANTHER" id="PTHR30244">
    <property type="entry name" value="TRANSAMINASE"/>
    <property type="match status" value="1"/>
</dbReference>
<dbReference type="OrthoDB" id="9810913at2"/>
<dbReference type="PROSITE" id="PS51318">
    <property type="entry name" value="TAT"/>
    <property type="match status" value="1"/>
</dbReference>
<dbReference type="Gene3D" id="3.90.1150.10">
    <property type="entry name" value="Aspartate Aminotransferase, domain 1"/>
    <property type="match status" value="1"/>
</dbReference>
<evidence type="ECO:0000256" key="2">
    <source>
        <dbReference type="RuleBase" id="RU004508"/>
    </source>
</evidence>
<comment type="similarity">
    <text evidence="1 2">Belongs to the DegT/DnrJ/EryC1 family.</text>
</comment>
<dbReference type="PANTHER" id="PTHR30244:SF34">
    <property type="entry name" value="DTDP-4-AMINO-4,6-DIDEOXYGALACTOSE TRANSAMINASE"/>
    <property type="match status" value="1"/>
</dbReference>
<dbReference type="InterPro" id="IPR015422">
    <property type="entry name" value="PyrdxlP-dep_Trfase_small"/>
</dbReference>
<accession>A0A399CZ40</accession>
<comment type="caution">
    <text evidence="4">The sequence shown here is derived from an EMBL/GenBank/DDBJ whole genome shotgun (WGS) entry which is preliminary data.</text>
</comment>
<dbReference type="Pfam" id="PF01041">
    <property type="entry name" value="DegT_DnrJ_EryC1"/>
    <property type="match status" value="1"/>
</dbReference>
<proteinExistence type="inferred from homology"/>
<dbReference type="Proteomes" id="UP000266441">
    <property type="component" value="Unassembled WGS sequence"/>
</dbReference>
<evidence type="ECO:0000256" key="1">
    <source>
        <dbReference type="ARBA" id="ARBA00037999"/>
    </source>
</evidence>
<dbReference type="GO" id="GO:0000271">
    <property type="term" value="P:polysaccharide biosynthetic process"/>
    <property type="evidence" value="ECO:0007669"/>
    <property type="project" value="TreeGrafter"/>
</dbReference>
<keyword evidence="5" id="KW-1185">Reference proteome</keyword>
<sequence>MKAKNFTRRKFVGTVSASTLGAVAIGSIPAFGATKTSNKLAILGGNPVRQNKSWPDWPYVDKNVMDSIEKTTQSGIWCRIQDRENGTVVKFERQYAEMMGVTRCVAVGSGTQALHTAVEALGLGPGDEVITSPYTDPGTIAAILSARALPVLADIDRYSFQVDPDDVERRITKNTKAIMPVHMMGQPADLDRFLQIARKYNLFLIEDACQAHFAKFRGKMLGSVGDIGCFSHQSSKVISCGEGGSIISNNAELMEQCYTVQNHGTSKFGRTETIGPKYRMNEFEGAILLGQLPTAMERHAVRNKNAQYLTSKIKDIPGITPQKLYDGTEEGSFYLYTMNYNKEEYNGVPREKYLKALAAEGVGLSPYIKNGLHREPWVDNIMGRKEYQQMYGKSRLEEFKQDMACPVCDLVCDEEMVMLWASGPLLGTTDDMDDVINALAKVYENRDQLKSI</sequence>
<dbReference type="InterPro" id="IPR015424">
    <property type="entry name" value="PyrdxlP-dep_Trfase"/>
</dbReference>
<evidence type="ECO:0000313" key="5">
    <source>
        <dbReference type="Proteomes" id="UP000266441"/>
    </source>
</evidence>
<dbReference type="InterPro" id="IPR015421">
    <property type="entry name" value="PyrdxlP-dep_Trfase_major"/>
</dbReference>
<gene>
    <name evidence="4" type="ORF">D1164_18535</name>
</gene>
<dbReference type="GO" id="GO:0030170">
    <property type="term" value="F:pyridoxal phosphate binding"/>
    <property type="evidence" value="ECO:0007669"/>
    <property type="project" value="TreeGrafter"/>
</dbReference>
<dbReference type="Gene3D" id="3.40.640.10">
    <property type="entry name" value="Type I PLP-dependent aspartate aminotransferase-like (Major domain)"/>
    <property type="match status" value="1"/>
</dbReference>
<dbReference type="GO" id="GO:0008483">
    <property type="term" value="F:transaminase activity"/>
    <property type="evidence" value="ECO:0007669"/>
    <property type="project" value="UniProtKB-KW"/>
</dbReference>
<protein>
    <submittedName>
        <fullName evidence="4">DegT/DnrJ/EryC1/StrS family aminotransferase</fullName>
    </submittedName>
</protein>
<keyword evidence="4" id="KW-0808">Transferase</keyword>